<proteinExistence type="predicted"/>
<accession>A0A6L2JNR5</accession>
<comment type="caution">
    <text evidence="1">The sequence shown here is derived from an EMBL/GenBank/DDBJ whole genome shotgun (WGS) entry which is preliminary data.</text>
</comment>
<gene>
    <name evidence="1" type="ORF">Tci_010260</name>
</gene>
<reference evidence="1" key="1">
    <citation type="journal article" date="2019" name="Sci. Rep.">
        <title>Draft genome of Tanacetum cinerariifolium, the natural source of mosquito coil.</title>
        <authorList>
            <person name="Yamashiro T."/>
            <person name="Shiraishi A."/>
            <person name="Satake H."/>
            <person name="Nakayama K."/>
        </authorList>
    </citation>
    <scope>NUCLEOTIDE SEQUENCE</scope>
</reference>
<dbReference type="EMBL" id="BKCJ010001034">
    <property type="protein sequence ID" value="GEU38282.1"/>
    <property type="molecule type" value="Genomic_DNA"/>
</dbReference>
<sequence>MWSQSVVFEPAASDRVGYWVTWSSELGAVVLLINDVSGIALPVRSDYLYTGVKMRCNGSRTNVADE</sequence>
<protein>
    <submittedName>
        <fullName evidence="1">Uncharacterized protein</fullName>
    </submittedName>
</protein>
<dbReference type="AlphaFoldDB" id="A0A6L2JNR5"/>
<evidence type="ECO:0000313" key="1">
    <source>
        <dbReference type="EMBL" id="GEU38282.1"/>
    </source>
</evidence>
<name>A0A6L2JNR5_TANCI</name>
<organism evidence="1">
    <name type="scientific">Tanacetum cinerariifolium</name>
    <name type="common">Dalmatian daisy</name>
    <name type="synonym">Chrysanthemum cinerariifolium</name>
    <dbReference type="NCBI Taxonomy" id="118510"/>
    <lineage>
        <taxon>Eukaryota</taxon>
        <taxon>Viridiplantae</taxon>
        <taxon>Streptophyta</taxon>
        <taxon>Embryophyta</taxon>
        <taxon>Tracheophyta</taxon>
        <taxon>Spermatophyta</taxon>
        <taxon>Magnoliopsida</taxon>
        <taxon>eudicotyledons</taxon>
        <taxon>Gunneridae</taxon>
        <taxon>Pentapetalae</taxon>
        <taxon>asterids</taxon>
        <taxon>campanulids</taxon>
        <taxon>Asterales</taxon>
        <taxon>Asteraceae</taxon>
        <taxon>Asteroideae</taxon>
        <taxon>Anthemideae</taxon>
        <taxon>Anthemidinae</taxon>
        <taxon>Tanacetum</taxon>
    </lineage>
</organism>